<dbReference type="Pfam" id="PF25273">
    <property type="entry name" value="DUF7869"/>
    <property type="match status" value="1"/>
</dbReference>
<name>A0A9P0CPE4_9CUCU</name>
<dbReference type="PANTHER" id="PTHR10773:SF19">
    <property type="match status" value="1"/>
</dbReference>
<dbReference type="EMBL" id="OV651825">
    <property type="protein sequence ID" value="CAH1102789.1"/>
    <property type="molecule type" value="Genomic_DNA"/>
</dbReference>
<dbReference type="InterPro" id="IPR057191">
    <property type="entry name" value="DUF7869"/>
</dbReference>
<sequence length="546" mass="64534">MACAFTSVKKLMNLSPEGHNTLEYAIMYQCHNRFLSSVFKEKHGFRSRKRKKKTTKREAAKQLRYLDHFPNLETFERPCMHNGPTYKCFKITRRDITVARKKILEIPDKHVQDRKLSYLCKVFEPKRYREKYRANCRNQKHVLSAKYNMVRENGKTYRVCQKMILKCFGITLKRLHTITRNIRFGSDIKERRGGYRRSKKNDEKREEVKKFLGKLRARESHYNRQKSKRLYLPAHFNIKKLWKLYNASVAESYRVKYGVFNKIFSVNFNIGFGSPASDVCSFCFKKKNELKNCTDELQKVNLMTELRIHKLRSKQFHVLINKNEENNGCAGQNKNSYVMYALALWLSKSAPVILEEIRVTFPVRGHSFLPADRVFGRLEKKFRQIEVILNAEEYIEIYKEVGTVKELGTDWTIKDFKALDASLKKLRSIKDTKRIILRKDSKGVVKIKMELYYRNDDLTKSLEILTKKGKVLKELNVKEKELKNPVKEEKIKNLKTLLSLFDENWQQEEKLYFFKELLLDEPLPDSSANQDDEPCDCNEDDGGVFI</sequence>
<organism evidence="2 3">
    <name type="scientific">Psylliodes chrysocephalus</name>
    <dbReference type="NCBI Taxonomy" id="3402493"/>
    <lineage>
        <taxon>Eukaryota</taxon>
        <taxon>Metazoa</taxon>
        <taxon>Ecdysozoa</taxon>
        <taxon>Arthropoda</taxon>
        <taxon>Hexapoda</taxon>
        <taxon>Insecta</taxon>
        <taxon>Pterygota</taxon>
        <taxon>Neoptera</taxon>
        <taxon>Endopterygota</taxon>
        <taxon>Coleoptera</taxon>
        <taxon>Polyphaga</taxon>
        <taxon>Cucujiformia</taxon>
        <taxon>Chrysomeloidea</taxon>
        <taxon>Chrysomelidae</taxon>
        <taxon>Galerucinae</taxon>
        <taxon>Alticini</taxon>
        <taxon>Psylliodes</taxon>
    </lineage>
</organism>
<protein>
    <recommendedName>
        <fullName evidence="1">DUF7869 domain-containing protein</fullName>
    </recommendedName>
</protein>
<proteinExistence type="predicted"/>
<feature type="domain" description="DUF7869" evidence="1">
    <location>
        <begin position="329"/>
        <end position="448"/>
    </location>
</feature>
<evidence type="ECO:0000313" key="2">
    <source>
        <dbReference type="EMBL" id="CAH1102789.1"/>
    </source>
</evidence>
<accession>A0A9P0CPE4</accession>
<dbReference type="Proteomes" id="UP001153636">
    <property type="component" value="Chromosome 13"/>
</dbReference>
<gene>
    <name evidence="2" type="ORF">PSYICH_LOCUS3580</name>
</gene>
<evidence type="ECO:0000259" key="1">
    <source>
        <dbReference type="Pfam" id="PF25273"/>
    </source>
</evidence>
<evidence type="ECO:0000313" key="3">
    <source>
        <dbReference type="Proteomes" id="UP001153636"/>
    </source>
</evidence>
<keyword evidence="3" id="KW-1185">Reference proteome</keyword>
<dbReference type="AlphaFoldDB" id="A0A9P0CPE4"/>
<dbReference type="PANTHER" id="PTHR10773">
    <property type="entry name" value="DNA-DIRECTED RNA POLYMERASES I, II, AND III SUBUNIT RPABC2"/>
    <property type="match status" value="1"/>
</dbReference>
<reference evidence="2" key="1">
    <citation type="submission" date="2022-01" db="EMBL/GenBank/DDBJ databases">
        <authorList>
            <person name="King R."/>
        </authorList>
    </citation>
    <scope>NUCLEOTIDE SEQUENCE</scope>
</reference>
<dbReference type="OrthoDB" id="6779103at2759"/>